<dbReference type="InterPro" id="IPR001932">
    <property type="entry name" value="PPM-type_phosphatase-like_dom"/>
</dbReference>
<dbReference type="Proteomes" id="UP000635142">
    <property type="component" value="Unassembled WGS sequence"/>
</dbReference>
<evidence type="ECO:0000259" key="3">
    <source>
        <dbReference type="PROSITE" id="PS50110"/>
    </source>
</evidence>
<evidence type="ECO:0000256" key="2">
    <source>
        <dbReference type="PROSITE-ProRule" id="PRU00169"/>
    </source>
</evidence>
<keyword evidence="5" id="KW-1185">Reference proteome</keyword>
<dbReference type="PANTHER" id="PTHR43156">
    <property type="entry name" value="STAGE II SPORULATION PROTEIN E-RELATED"/>
    <property type="match status" value="1"/>
</dbReference>
<accession>A0A927D4X5</accession>
<dbReference type="SUPFAM" id="SSF81606">
    <property type="entry name" value="PP2C-like"/>
    <property type="match status" value="1"/>
</dbReference>
<evidence type="ECO:0000313" key="4">
    <source>
        <dbReference type="EMBL" id="MBD3665250.1"/>
    </source>
</evidence>
<protein>
    <submittedName>
        <fullName evidence="4">SpoIIE family protein phosphatase</fullName>
    </submittedName>
</protein>
<dbReference type="Pfam" id="PF00072">
    <property type="entry name" value="Response_reg"/>
    <property type="match status" value="1"/>
</dbReference>
<feature type="domain" description="Response regulatory" evidence="3">
    <location>
        <begin position="22"/>
        <end position="138"/>
    </location>
</feature>
<dbReference type="GO" id="GO:0000160">
    <property type="term" value="P:phosphorelay signal transduction system"/>
    <property type="evidence" value="ECO:0007669"/>
    <property type="project" value="InterPro"/>
</dbReference>
<evidence type="ECO:0000256" key="1">
    <source>
        <dbReference type="ARBA" id="ARBA00022801"/>
    </source>
</evidence>
<dbReference type="SUPFAM" id="SSF52172">
    <property type="entry name" value="CheY-like"/>
    <property type="match status" value="1"/>
</dbReference>
<keyword evidence="2" id="KW-0597">Phosphoprotein</keyword>
<dbReference type="PROSITE" id="PS50110">
    <property type="entry name" value="RESPONSE_REGULATORY"/>
    <property type="match status" value="1"/>
</dbReference>
<dbReference type="InterPro" id="IPR036457">
    <property type="entry name" value="PPM-type-like_dom_sf"/>
</dbReference>
<dbReference type="EMBL" id="JACTAG010000002">
    <property type="protein sequence ID" value="MBD3665250.1"/>
    <property type="molecule type" value="Genomic_DNA"/>
</dbReference>
<dbReference type="Pfam" id="PF07228">
    <property type="entry name" value="SpoIIE"/>
    <property type="match status" value="1"/>
</dbReference>
<dbReference type="GO" id="GO:0016791">
    <property type="term" value="F:phosphatase activity"/>
    <property type="evidence" value="ECO:0007669"/>
    <property type="project" value="TreeGrafter"/>
</dbReference>
<name>A0A927D4X5_9RHOB</name>
<sequence>MGLPDTEFTQQVRDAEPQDRLQVLVVDDSRFQRRILSASLKGLGYDVTEAASGSEAMAISRRRLPDIVLSDWMMPGMSGLEFCRAFRDLFEDQYAYFIILTSKSDKKEIAQGLDIGADDFLTKPVNGHELRARINAGKRVLRMQRQLTRTNALMRDTVEELQYLYDALDRDLLEAKKLQQSLLRDRHRIFDTGELSLLLRSSGHVGGDLVGYFPAGDGKLGLFAIDVSGHGISSALMTARLAGYLSSTAPDQNVALRRLENGTFAPRPPKDVIEELNDLVLNEMETEHYFTLMLLVLDLETGVVTVSQAGHPHPIVHRRDGSVEQQGTGGFPVGLLLGIAFEQFEITLAPGDRLLILSDGVTECPDPNGTFLEEDGIRALMQELHEIKGPSFFSALTEALEHFADTQDFPDDVSAILFDYTGPASPA</sequence>
<dbReference type="CDD" id="cd17574">
    <property type="entry name" value="REC_OmpR"/>
    <property type="match status" value="1"/>
</dbReference>
<organism evidence="4 5">
    <name type="scientific">Sulfitobacter aestuariivivens</name>
    <dbReference type="NCBI Taxonomy" id="2766981"/>
    <lineage>
        <taxon>Bacteria</taxon>
        <taxon>Pseudomonadati</taxon>
        <taxon>Pseudomonadota</taxon>
        <taxon>Alphaproteobacteria</taxon>
        <taxon>Rhodobacterales</taxon>
        <taxon>Roseobacteraceae</taxon>
        <taxon>Sulfitobacter</taxon>
    </lineage>
</organism>
<gene>
    <name evidence="4" type="ORF">H9Q16_15045</name>
</gene>
<dbReference type="SMART" id="SM00448">
    <property type="entry name" value="REC"/>
    <property type="match status" value="1"/>
</dbReference>
<reference evidence="4" key="1">
    <citation type="submission" date="2020-08" db="EMBL/GenBank/DDBJ databases">
        <title>Sulfitobacter aestuariivivens sp. nov., isolated from a tidal flat.</title>
        <authorList>
            <person name="Park S."/>
            <person name="Yoon J.-H."/>
        </authorList>
    </citation>
    <scope>NUCLEOTIDE SEQUENCE</scope>
    <source>
        <strain evidence="4">TSTF-M16</strain>
    </source>
</reference>
<proteinExistence type="predicted"/>
<dbReference type="AlphaFoldDB" id="A0A927D4X5"/>
<dbReference type="InterPro" id="IPR052016">
    <property type="entry name" value="Bact_Sigma-Reg"/>
</dbReference>
<comment type="caution">
    <text evidence="4">The sequence shown here is derived from an EMBL/GenBank/DDBJ whole genome shotgun (WGS) entry which is preliminary data.</text>
</comment>
<dbReference type="InterPro" id="IPR001789">
    <property type="entry name" value="Sig_transdc_resp-reg_receiver"/>
</dbReference>
<dbReference type="Gene3D" id="3.40.50.2300">
    <property type="match status" value="1"/>
</dbReference>
<dbReference type="PANTHER" id="PTHR43156:SF2">
    <property type="entry name" value="STAGE II SPORULATION PROTEIN E"/>
    <property type="match status" value="1"/>
</dbReference>
<evidence type="ECO:0000313" key="5">
    <source>
        <dbReference type="Proteomes" id="UP000635142"/>
    </source>
</evidence>
<keyword evidence="1" id="KW-0378">Hydrolase</keyword>
<dbReference type="Gene3D" id="3.60.40.10">
    <property type="entry name" value="PPM-type phosphatase domain"/>
    <property type="match status" value="1"/>
</dbReference>
<feature type="modified residue" description="4-aspartylphosphate" evidence="2">
    <location>
        <position position="71"/>
    </location>
</feature>
<dbReference type="SMART" id="SM00331">
    <property type="entry name" value="PP2C_SIG"/>
    <property type="match status" value="1"/>
</dbReference>
<dbReference type="InterPro" id="IPR011006">
    <property type="entry name" value="CheY-like_superfamily"/>
</dbReference>
<dbReference type="RefSeq" id="WP_191076238.1">
    <property type="nucleotide sequence ID" value="NZ_JACTAG010000002.1"/>
</dbReference>